<keyword evidence="5" id="KW-0408">Iron</keyword>
<dbReference type="SUPFAM" id="SSF48264">
    <property type="entry name" value="Cytochrome P450"/>
    <property type="match status" value="1"/>
</dbReference>
<name>A0A6J6CW68_9ZZZZ</name>
<dbReference type="InterPro" id="IPR002397">
    <property type="entry name" value="Cyt_P450_B"/>
</dbReference>
<evidence type="ECO:0000256" key="4">
    <source>
        <dbReference type="ARBA" id="ARBA00023002"/>
    </source>
</evidence>
<keyword evidence="6" id="KW-0503">Monooxygenase</keyword>
<evidence type="ECO:0000313" key="8">
    <source>
        <dbReference type="EMBL" id="CAB4555415.1"/>
    </source>
</evidence>
<dbReference type="PROSITE" id="PS00086">
    <property type="entry name" value="CYTOCHROME_P450"/>
    <property type="match status" value="1"/>
</dbReference>
<keyword evidence="4" id="KW-0560">Oxidoreductase</keyword>
<dbReference type="GO" id="GO:0005506">
    <property type="term" value="F:iron ion binding"/>
    <property type="evidence" value="ECO:0007669"/>
    <property type="project" value="InterPro"/>
</dbReference>
<dbReference type="GO" id="GO:0036199">
    <property type="term" value="F:cholest-4-en-3-one 26-monooxygenase activity"/>
    <property type="evidence" value="ECO:0007669"/>
    <property type="project" value="TreeGrafter"/>
</dbReference>
<protein>
    <submittedName>
        <fullName evidence="8">Unannotated protein</fullName>
    </submittedName>
</protein>
<reference evidence="8" key="1">
    <citation type="submission" date="2020-05" db="EMBL/GenBank/DDBJ databases">
        <authorList>
            <person name="Chiriac C."/>
            <person name="Salcher M."/>
            <person name="Ghai R."/>
            <person name="Kavagutti S V."/>
        </authorList>
    </citation>
    <scope>NUCLEOTIDE SEQUENCE</scope>
</reference>
<organism evidence="8">
    <name type="scientific">freshwater metagenome</name>
    <dbReference type="NCBI Taxonomy" id="449393"/>
    <lineage>
        <taxon>unclassified sequences</taxon>
        <taxon>metagenomes</taxon>
        <taxon>ecological metagenomes</taxon>
    </lineage>
</organism>
<dbReference type="PANTHER" id="PTHR46696">
    <property type="entry name" value="P450, PUTATIVE (EUROFUNG)-RELATED"/>
    <property type="match status" value="1"/>
</dbReference>
<feature type="region of interest" description="Disordered" evidence="7">
    <location>
        <begin position="59"/>
        <end position="85"/>
    </location>
</feature>
<feature type="compositionally biased region" description="Basic and acidic residues" evidence="7">
    <location>
        <begin position="64"/>
        <end position="85"/>
    </location>
</feature>
<accession>A0A6J6CW68</accession>
<dbReference type="GO" id="GO:0006707">
    <property type="term" value="P:cholesterol catabolic process"/>
    <property type="evidence" value="ECO:0007669"/>
    <property type="project" value="TreeGrafter"/>
</dbReference>
<dbReference type="GO" id="GO:0008395">
    <property type="term" value="F:steroid hydroxylase activity"/>
    <property type="evidence" value="ECO:0007669"/>
    <property type="project" value="TreeGrafter"/>
</dbReference>
<dbReference type="Pfam" id="PF00067">
    <property type="entry name" value="p450"/>
    <property type="match status" value="1"/>
</dbReference>
<proteinExistence type="inferred from homology"/>
<evidence type="ECO:0000256" key="7">
    <source>
        <dbReference type="SAM" id="MobiDB-lite"/>
    </source>
</evidence>
<dbReference type="InterPro" id="IPR017972">
    <property type="entry name" value="Cyt_P450_CS"/>
</dbReference>
<dbReference type="InterPro" id="IPR036396">
    <property type="entry name" value="Cyt_P450_sf"/>
</dbReference>
<sequence length="403" mass="45872">MTATETPYINLLDPQFYVDPWAAYRWLRENDPVHWDPVHKLWGISRYEDIVEVEKNWQDFTSEDGSRPATDQRDDTSMINRDDPEHQQQRMLVARQFTPRAVKQIEGKIRSIVNELIDEVAANGSCEAIESLASPLPAILIGDKLGFPRELWPKLREWSEVTMHESGQNPADGSTAPFSELSMSAIMEFSGATIELINARRAFPQDDLISIWATTEVDGRLWTDAEIISECLLLLDGGAETTRTVIGAVIRELALRPDQRAILIDDPSILGQTAVEEFIRWVTPILNMRRTATRDLEFRGKNIKKGDQLLLMYASANRDESVFDDPDSFDVNRSHNHHVAFGFGTHFCLGSSLARIEIRVMFEELLRRIPDWRLTPGAESKILGATFTRAYDRVAIDFTPETR</sequence>
<dbReference type="InterPro" id="IPR001128">
    <property type="entry name" value="Cyt_P450"/>
</dbReference>
<gene>
    <name evidence="8" type="ORF">UFOPK1495_01158</name>
</gene>
<keyword evidence="3" id="KW-0479">Metal-binding</keyword>
<dbReference type="CDD" id="cd11033">
    <property type="entry name" value="CYP142-like"/>
    <property type="match status" value="1"/>
</dbReference>
<dbReference type="FunFam" id="1.10.630.10:FF:000018">
    <property type="entry name" value="Cytochrome P450 monooxygenase"/>
    <property type="match status" value="1"/>
</dbReference>
<comment type="similarity">
    <text evidence="1">Belongs to the cytochrome P450 family.</text>
</comment>
<dbReference type="PANTHER" id="PTHR46696:SF4">
    <property type="entry name" value="BIOTIN BIOSYNTHESIS CYTOCHROME P450"/>
    <property type="match status" value="1"/>
</dbReference>
<evidence type="ECO:0000256" key="3">
    <source>
        <dbReference type="ARBA" id="ARBA00022723"/>
    </source>
</evidence>
<keyword evidence="2" id="KW-0349">Heme</keyword>
<dbReference type="PRINTS" id="PR00359">
    <property type="entry name" value="BP450"/>
</dbReference>
<evidence type="ECO:0000256" key="6">
    <source>
        <dbReference type="ARBA" id="ARBA00023033"/>
    </source>
</evidence>
<evidence type="ECO:0000256" key="1">
    <source>
        <dbReference type="ARBA" id="ARBA00010617"/>
    </source>
</evidence>
<dbReference type="GO" id="GO:0020037">
    <property type="term" value="F:heme binding"/>
    <property type="evidence" value="ECO:0007669"/>
    <property type="project" value="InterPro"/>
</dbReference>
<evidence type="ECO:0000256" key="2">
    <source>
        <dbReference type="ARBA" id="ARBA00022617"/>
    </source>
</evidence>
<dbReference type="Gene3D" id="1.10.630.10">
    <property type="entry name" value="Cytochrome P450"/>
    <property type="match status" value="1"/>
</dbReference>
<evidence type="ECO:0000256" key="5">
    <source>
        <dbReference type="ARBA" id="ARBA00023004"/>
    </source>
</evidence>
<dbReference type="AlphaFoldDB" id="A0A6J6CW68"/>
<dbReference type="EMBL" id="CAEZSU010000121">
    <property type="protein sequence ID" value="CAB4555415.1"/>
    <property type="molecule type" value="Genomic_DNA"/>
</dbReference>